<keyword evidence="8" id="KW-0862">Zinc</keyword>
<sequence length="471" mass="51717">MKWDHIIRNGHIVTSQESYQADLYIKNGIIAAISPSTEPLPGEAAEVTDAVGKYVLPGLMDIHVHSRDPGATYKEDFYHSTQAAAAGGITTVFEMPNTNPPINNVENFHKQAANLGEKAHVDFGIWAICLGHLNLEDLLPLHEAGVIGFKFFWGYAVHSKTFQLMYNYKEGMEDVIPPFKDGDVLDIFREAAKTGQILAIHAESNDIIQHLTKKVEASGRRDYEALLEGRPNLAEIVTVQTGIAFAKETGARLHILHVSTGEAVDLIKQAQAEGYPITAETCPHYLFLDNEDFHTIGPAMKVYPPVKYKKDQERLWKGIEEGVISVVCSDHAPHTEEEKDGDLWSIPAGMCGVETLAPLLLNAVHEGKLTLQKVVSVLSEQPAKLFGIYPQKGSLQVGTDADITVVDMEKPFTIKRDNLHSKSKVTAYDGWSGTGTPIQTIVRGKTVMKEGEIVGGPAGRLVTPRSQPKNE</sequence>
<dbReference type="Gene3D" id="3.20.20.140">
    <property type="entry name" value="Metal-dependent hydrolases"/>
    <property type="match status" value="1"/>
</dbReference>
<dbReference type="Gene3D" id="2.30.40.10">
    <property type="entry name" value="Urease, subunit C, domain 1"/>
    <property type="match status" value="1"/>
</dbReference>
<comment type="subunit">
    <text evidence="4">Homotetramer.</text>
</comment>
<evidence type="ECO:0000256" key="5">
    <source>
        <dbReference type="ARBA" id="ARBA00012863"/>
    </source>
</evidence>
<comment type="cofactor">
    <cofactor evidence="1">
        <name>Zn(2+)</name>
        <dbReference type="ChEBI" id="CHEBI:29105"/>
    </cofactor>
</comment>
<dbReference type="NCBIfam" id="TIGR00857">
    <property type="entry name" value="pyrC_multi"/>
    <property type="match status" value="1"/>
</dbReference>
<dbReference type="SUPFAM" id="SSF51556">
    <property type="entry name" value="Metallo-dependent hydrolases"/>
    <property type="match status" value="1"/>
</dbReference>
<dbReference type="InterPro" id="IPR011059">
    <property type="entry name" value="Metal-dep_hydrolase_composite"/>
</dbReference>
<dbReference type="InterPro" id="IPR032466">
    <property type="entry name" value="Metal_Hydrolase"/>
</dbReference>
<reference evidence="10" key="1">
    <citation type="submission" date="2022-06" db="EMBL/GenBank/DDBJ databases">
        <title>Genome sequencing of Brevibacillus sp. BB3-R1.</title>
        <authorList>
            <person name="Heo J."/>
            <person name="Lee D."/>
            <person name="Won M."/>
            <person name="Han B.-H."/>
            <person name="Hong S.-B."/>
            <person name="Kwon S.-W."/>
        </authorList>
    </citation>
    <scope>NUCLEOTIDE SEQUENCE</scope>
    <source>
        <strain evidence="10">BB3-R1</strain>
    </source>
</reference>
<evidence type="ECO:0000313" key="10">
    <source>
        <dbReference type="EMBL" id="USG67620.1"/>
    </source>
</evidence>
<keyword evidence="11" id="KW-1185">Reference proteome</keyword>
<dbReference type="NCBIfam" id="TIGR03178">
    <property type="entry name" value="allantoinase"/>
    <property type="match status" value="1"/>
</dbReference>
<dbReference type="Proteomes" id="UP001056500">
    <property type="component" value="Chromosome"/>
</dbReference>
<dbReference type="InterPro" id="IPR050138">
    <property type="entry name" value="DHOase/Allantoinase_Hydrolase"/>
</dbReference>
<dbReference type="PANTHER" id="PTHR43668:SF2">
    <property type="entry name" value="ALLANTOINASE"/>
    <property type="match status" value="1"/>
</dbReference>
<comment type="similarity">
    <text evidence="3">Belongs to the metallo-dependent hydrolases superfamily. Allantoinase family.</text>
</comment>
<protein>
    <recommendedName>
        <fullName evidence="5">allantoinase</fullName>
        <ecNumber evidence="5">3.5.2.5</ecNumber>
    </recommendedName>
</protein>
<feature type="domain" description="Amidohydrolase-related" evidence="9">
    <location>
        <begin position="54"/>
        <end position="447"/>
    </location>
</feature>
<comment type="pathway">
    <text evidence="2">Nitrogen metabolism; (S)-allantoin degradation; allantoate from (S)-allantoin: step 1/1.</text>
</comment>
<dbReference type="InterPro" id="IPR006680">
    <property type="entry name" value="Amidohydro-rel"/>
</dbReference>
<dbReference type="GO" id="GO:0004038">
    <property type="term" value="F:allantoinase activity"/>
    <property type="evidence" value="ECO:0007669"/>
    <property type="project" value="UniProtKB-EC"/>
</dbReference>
<evidence type="ECO:0000256" key="1">
    <source>
        <dbReference type="ARBA" id="ARBA00001947"/>
    </source>
</evidence>
<evidence type="ECO:0000256" key="2">
    <source>
        <dbReference type="ARBA" id="ARBA00004968"/>
    </source>
</evidence>
<accession>A0ABY4WKF3</accession>
<evidence type="ECO:0000259" key="9">
    <source>
        <dbReference type="Pfam" id="PF01979"/>
    </source>
</evidence>
<dbReference type="Pfam" id="PF01979">
    <property type="entry name" value="Amidohydro_1"/>
    <property type="match status" value="1"/>
</dbReference>
<evidence type="ECO:0000256" key="4">
    <source>
        <dbReference type="ARBA" id="ARBA00011881"/>
    </source>
</evidence>
<evidence type="ECO:0000256" key="6">
    <source>
        <dbReference type="ARBA" id="ARBA00022723"/>
    </source>
</evidence>
<evidence type="ECO:0000256" key="8">
    <source>
        <dbReference type="ARBA" id="ARBA00022833"/>
    </source>
</evidence>
<dbReference type="PANTHER" id="PTHR43668">
    <property type="entry name" value="ALLANTOINASE"/>
    <property type="match status" value="1"/>
</dbReference>
<organism evidence="10 11">
    <name type="scientific">Brevibacillus ruminantium</name>
    <dbReference type="NCBI Taxonomy" id="2950604"/>
    <lineage>
        <taxon>Bacteria</taxon>
        <taxon>Bacillati</taxon>
        <taxon>Bacillota</taxon>
        <taxon>Bacilli</taxon>
        <taxon>Bacillales</taxon>
        <taxon>Paenibacillaceae</taxon>
        <taxon>Brevibacillus</taxon>
    </lineage>
</organism>
<keyword evidence="6" id="KW-0479">Metal-binding</keyword>
<dbReference type="RefSeq" id="WP_251874719.1">
    <property type="nucleotide sequence ID" value="NZ_CP098755.1"/>
</dbReference>
<keyword evidence="7 10" id="KW-0378">Hydrolase</keyword>
<proteinExistence type="inferred from homology"/>
<dbReference type="SUPFAM" id="SSF51338">
    <property type="entry name" value="Composite domain of metallo-dependent hydrolases"/>
    <property type="match status" value="1"/>
</dbReference>
<dbReference type="InterPro" id="IPR017593">
    <property type="entry name" value="Allantoinase"/>
</dbReference>
<evidence type="ECO:0000313" key="11">
    <source>
        <dbReference type="Proteomes" id="UP001056500"/>
    </source>
</evidence>
<name>A0ABY4WKF3_9BACL</name>
<evidence type="ECO:0000256" key="3">
    <source>
        <dbReference type="ARBA" id="ARBA00010368"/>
    </source>
</evidence>
<dbReference type="EMBL" id="CP098755">
    <property type="protein sequence ID" value="USG67620.1"/>
    <property type="molecule type" value="Genomic_DNA"/>
</dbReference>
<dbReference type="EC" id="3.5.2.5" evidence="5"/>
<evidence type="ECO:0000256" key="7">
    <source>
        <dbReference type="ARBA" id="ARBA00022801"/>
    </source>
</evidence>
<gene>
    <name evidence="10" type="primary">allB</name>
    <name evidence="10" type="ORF">NDK47_10230</name>
</gene>